<dbReference type="InterPro" id="IPR058625">
    <property type="entry name" value="MdtA-like_BSH"/>
</dbReference>
<evidence type="ECO:0000256" key="3">
    <source>
        <dbReference type="SAM" id="Coils"/>
    </source>
</evidence>
<organism evidence="10 11">
    <name type="scientific">Rhizobium lentis</name>
    <dbReference type="NCBI Taxonomy" id="1138194"/>
    <lineage>
        <taxon>Bacteria</taxon>
        <taxon>Pseudomonadati</taxon>
        <taxon>Pseudomonadota</taxon>
        <taxon>Alphaproteobacteria</taxon>
        <taxon>Hyphomicrobiales</taxon>
        <taxon>Rhizobiaceae</taxon>
        <taxon>Rhizobium/Agrobacterium group</taxon>
        <taxon>Rhizobium</taxon>
    </lineage>
</organism>
<evidence type="ECO:0000256" key="4">
    <source>
        <dbReference type="SAM" id="MobiDB-lite"/>
    </source>
</evidence>
<protein>
    <submittedName>
        <fullName evidence="10">Efflux RND transporter periplasmic adaptor subunit</fullName>
    </submittedName>
</protein>
<evidence type="ECO:0000313" key="10">
    <source>
        <dbReference type="EMBL" id="MBX5093441.1"/>
    </source>
</evidence>
<evidence type="ECO:0000256" key="2">
    <source>
        <dbReference type="ARBA" id="ARBA00009477"/>
    </source>
</evidence>
<dbReference type="Gene3D" id="2.40.50.100">
    <property type="match status" value="1"/>
</dbReference>
<feature type="coiled-coil region" evidence="3">
    <location>
        <begin position="98"/>
        <end position="170"/>
    </location>
</feature>
<feature type="domain" description="Multidrug resistance protein MdtA-like barrel-sandwich hybrid" evidence="7">
    <location>
        <begin position="66"/>
        <end position="206"/>
    </location>
</feature>
<dbReference type="Pfam" id="PF25944">
    <property type="entry name" value="Beta-barrel_RND"/>
    <property type="match status" value="1"/>
</dbReference>
<dbReference type="InterPro" id="IPR058624">
    <property type="entry name" value="MdtA-like_HH"/>
</dbReference>
<evidence type="ECO:0000259" key="6">
    <source>
        <dbReference type="Pfam" id="PF25876"/>
    </source>
</evidence>
<name>A0ABS7IRV1_9HYPH</name>
<dbReference type="SUPFAM" id="SSF111369">
    <property type="entry name" value="HlyD-like secretion proteins"/>
    <property type="match status" value="1"/>
</dbReference>
<keyword evidence="11" id="KW-1185">Reference proteome</keyword>
<sequence length="416" mass="45122">MIRRYRMASLSLLGCGVFVLAGLSPDVTAQQSAKGQDPEVSVQRLQRRDVTLTRELPGRTSAQLVSEVRPRVTGTIRRRVFEEGSVVKAGDVLYELDRTSFEATYRNAQAALQRAESAIPSSRARFDRYQRLRVSNVVSQQDLDEARTQLLQAEADVAAANAALETARIELGYTTIVAPIGGRVDASNVTQGALVTQDQAQPLTVIRQHDIVNVDLVRSSSSLLTLNKALASNQIRTNGEFVTVELKLEDGSRYPHPGKLQFSGSAVSQSTGMVSLRAVFPNPNGILMPGMYVRALIEEGFVQGSFLVPQRAVSRNPRGQATAKFVTDDMKVEERVLTVDRTIGNSWLVTDGVSDGDRVIVEGFQRAGVGQQVRTKLVVVEDETGDVRNVAEASASPGEPKSDTQAFAGSLPASLR</sequence>
<feature type="region of interest" description="Disordered" evidence="4">
    <location>
        <begin position="390"/>
        <end position="416"/>
    </location>
</feature>
<comment type="similarity">
    <text evidence="2">Belongs to the membrane fusion protein (MFP) (TC 8.A.1) family.</text>
</comment>
<comment type="subcellular location">
    <subcellularLocation>
        <location evidence="1">Cell envelope</location>
    </subcellularLocation>
</comment>
<dbReference type="Pfam" id="PF25876">
    <property type="entry name" value="HH_MFP_RND"/>
    <property type="match status" value="1"/>
</dbReference>
<dbReference type="EMBL" id="JABDYF010000018">
    <property type="protein sequence ID" value="MBX5093441.1"/>
    <property type="molecule type" value="Genomic_DNA"/>
</dbReference>
<dbReference type="Gene3D" id="1.10.287.470">
    <property type="entry name" value="Helix hairpin bin"/>
    <property type="match status" value="1"/>
</dbReference>
<keyword evidence="5" id="KW-0732">Signal</keyword>
<dbReference type="InterPro" id="IPR058627">
    <property type="entry name" value="MdtA-like_C"/>
</dbReference>
<dbReference type="InterPro" id="IPR006143">
    <property type="entry name" value="RND_pump_MFP"/>
</dbReference>
<feature type="domain" description="Multidrug resistance protein MdtA-like alpha-helical hairpin" evidence="6">
    <location>
        <begin position="105"/>
        <end position="174"/>
    </location>
</feature>
<evidence type="ECO:0000259" key="7">
    <source>
        <dbReference type="Pfam" id="PF25917"/>
    </source>
</evidence>
<proteinExistence type="inferred from homology"/>
<dbReference type="PANTHER" id="PTHR30158:SF3">
    <property type="entry name" value="MULTIDRUG EFFLUX PUMP SUBUNIT ACRA-RELATED"/>
    <property type="match status" value="1"/>
</dbReference>
<feature type="domain" description="Multidrug resistance protein MdtA-like C-terminal permuted SH3" evidence="9">
    <location>
        <begin position="307"/>
        <end position="366"/>
    </location>
</feature>
<evidence type="ECO:0000256" key="1">
    <source>
        <dbReference type="ARBA" id="ARBA00004196"/>
    </source>
</evidence>
<comment type="caution">
    <text evidence="10">The sequence shown here is derived from an EMBL/GenBank/DDBJ whole genome shotgun (WGS) entry which is preliminary data.</text>
</comment>
<accession>A0ABS7IRV1</accession>
<evidence type="ECO:0000313" key="11">
    <source>
        <dbReference type="Proteomes" id="UP000770629"/>
    </source>
</evidence>
<dbReference type="Proteomes" id="UP000770629">
    <property type="component" value="Unassembled WGS sequence"/>
</dbReference>
<dbReference type="InterPro" id="IPR058626">
    <property type="entry name" value="MdtA-like_b-barrel"/>
</dbReference>
<dbReference type="PANTHER" id="PTHR30158">
    <property type="entry name" value="ACRA/E-RELATED COMPONENT OF DRUG EFFLUX TRANSPORTER"/>
    <property type="match status" value="1"/>
</dbReference>
<reference evidence="10 11" key="1">
    <citation type="submission" date="2020-04" db="EMBL/GenBank/DDBJ databases">
        <title>Global-level population genomics: horizontal gene transfer, symbiosis and evolution in Rhizobia.</title>
        <authorList>
            <person name="Gai Y."/>
        </authorList>
    </citation>
    <scope>NUCLEOTIDE SEQUENCE [LARGE SCALE GENOMIC DNA]</scope>
    <source>
        <strain evidence="10 11">BLR33</strain>
    </source>
</reference>
<evidence type="ECO:0000259" key="9">
    <source>
        <dbReference type="Pfam" id="PF25967"/>
    </source>
</evidence>
<gene>
    <name evidence="10" type="ORF">HJB60_30455</name>
</gene>
<feature type="domain" description="Multidrug resistance protein MdtA-like beta-barrel" evidence="8">
    <location>
        <begin position="212"/>
        <end position="300"/>
    </location>
</feature>
<feature type="chain" id="PRO_5047488361" evidence="5">
    <location>
        <begin position="30"/>
        <end position="416"/>
    </location>
</feature>
<feature type="signal peptide" evidence="5">
    <location>
        <begin position="1"/>
        <end position="29"/>
    </location>
</feature>
<dbReference type="Pfam" id="PF25967">
    <property type="entry name" value="RND-MFP_C"/>
    <property type="match status" value="1"/>
</dbReference>
<dbReference type="Gene3D" id="2.40.30.170">
    <property type="match status" value="1"/>
</dbReference>
<dbReference type="NCBIfam" id="TIGR01730">
    <property type="entry name" value="RND_mfp"/>
    <property type="match status" value="1"/>
</dbReference>
<dbReference type="RefSeq" id="WP_221121786.1">
    <property type="nucleotide sequence ID" value="NZ_JABDXX010000010.1"/>
</dbReference>
<evidence type="ECO:0000256" key="5">
    <source>
        <dbReference type="SAM" id="SignalP"/>
    </source>
</evidence>
<keyword evidence="3" id="KW-0175">Coiled coil</keyword>
<dbReference type="Pfam" id="PF25917">
    <property type="entry name" value="BSH_RND"/>
    <property type="match status" value="1"/>
</dbReference>
<evidence type="ECO:0000259" key="8">
    <source>
        <dbReference type="Pfam" id="PF25944"/>
    </source>
</evidence>
<dbReference type="Gene3D" id="2.40.420.20">
    <property type="match status" value="1"/>
</dbReference>